<dbReference type="GO" id="GO:0043529">
    <property type="term" value="C:GET complex"/>
    <property type="evidence" value="ECO:0007669"/>
    <property type="project" value="TreeGrafter"/>
</dbReference>
<dbReference type="AlphaFoldDB" id="A0AAN8XA31"/>
<comment type="caution">
    <text evidence="11">The sequence shown here is derived from an EMBL/GenBank/DDBJ whole genome shotgun (WGS) entry which is preliminary data.</text>
</comment>
<evidence type="ECO:0000256" key="10">
    <source>
        <dbReference type="SAM" id="Phobius"/>
    </source>
</evidence>
<keyword evidence="6 10" id="KW-1133">Transmembrane helix</keyword>
<name>A0AAN8XA31_HALRR</name>
<proteinExistence type="inferred from homology"/>
<keyword evidence="5" id="KW-0256">Endoplasmic reticulum</keyword>
<dbReference type="GO" id="GO:0005789">
    <property type="term" value="C:endoplasmic reticulum membrane"/>
    <property type="evidence" value="ECO:0007669"/>
    <property type="project" value="UniProtKB-SubCell"/>
</dbReference>
<reference evidence="11 12" key="1">
    <citation type="submission" date="2023-11" db="EMBL/GenBank/DDBJ databases">
        <title>Halocaridina rubra genome assembly.</title>
        <authorList>
            <person name="Smith C."/>
        </authorList>
    </citation>
    <scope>NUCLEOTIDE SEQUENCE [LARGE SCALE GENOMIC DNA]</scope>
    <source>
        <strain evidence="11">EP-1</strain>
        <tissue evidence="11">Whole</tissue>
    </source>
</reference>
<feature type="transmembrane region" description="Helical" evidence="10">
    <location>
        <begin position="89"/>
        <end position="110"/>
    </location>
</feature>
<evidence type="ECO:0000256" key="1">
    <source>
        <dbReference type="ARBA" id="ARBA00004477"/>
    </source>
</evidence>
<evidence type="ECO:0000313" key="11">
    <source>
        <dbReference type="EMBL" id="KAK7080547.1"/>
    </source>
</evidence>
<keyword evidence="4 10" id="KW-0812">Transmembrane</keyword>
<evidence type="ECO:0000256" key="6">
    <source>
        <dbReference type="ARBA" id="ARBA00022989"/>
    </source>
</evidence>
<dbReference type="Gene3D" id="1.10.287.660">
    <property type="entry name" value="Helix hairpin bin"/>
    <property type="match status" value="1"/>
</dbReference>
<dbReference type="EMBL" id="JAXCGZ010005871">
    <property type="protein sequence ID" value="KAK7080547.1"/>
    <property type="molecule type" value="Genomic_DNA"/>
</dbReference>
<evidence type="ECO:0000256" key="5">
    <source>
        <dbReference type="ARBA" id="ARBA00022824"/>
    </source>
</evidence>
<keyword evidence="12" id="KW-1185">Reference proteome</keyword>
<evidence type="ECO:0000313" key="12">
    <source>
        <dbReference type="Proteomes" id="UP001381693"/>
    </source>
</evidence>
<dbReference type="Proteomes" id="UP001381693">
    <property type="component" value="Unassembled WGS sequence"/>
</dbReference>
<dbReference type="GO" id="GO:0071816">
    <property type="term" value="P:tail-anchored membrane protein insertion into ER membrane"/>
    <property type="evidence" value="ECO:0007669"/>
    <property type="project" value="InterPro"/>
</dbReference>
<evidence type="ECO:0000256" key="3">
    <source>
        <dbReference type="ARBA" id="ARBA00017951"/>
    </source>
</evidence>
<protein>
    <recommendedName>
        <fullName evidence="3">Guided entry of tail-anchored proteins factor 1</fullName>
    </recommendedName>
    <alternativeName>
        <fullName evidence="8">Tail-anchored protein insertion receptor WRB</fullName>
    </alternativeName>
    <alternativeName>
        <fullName evidence="9">Tryptophan-rich basic protein</fullName>
    </alternativeName>
</protein>
<evidence type="ECO:0000256" key="7">
    <source>
        <dbReference type="ARBA" id="ARBA00023136"/>
    </source>
</evidence>
<keyword evidence="7 10" id="KW-0472">Membrane</keyword>
<dbReference type="PANTHER" id="PTHR42650">
    <property type="entry name" value="TAIL-ANCHORED PROTEIN INSERTION RECEPTOR WRB"/>
    <property type="match status" value="1"/>
</dbReference>
<dbReference type="Pfam" id="PF04420">
    <property type="entry name" value="CHD5"/>
    <property type="match status" value="1"/>
</dbReference>
<feature type="transmembrane region" description="Helical" evidence="10">
    <location>
        <begin position="6"/>
        <end position="25"/>
    </location>
</feature>
<comment type="similarity">
    <text evidence="2">Belongs to the WRB/GET1 family.</text>
</comment>
<evidence type="ECO:0000256" key="2">
    <source>
        <dbReference type="ARBA" id="ARBA00010799"/>
    </source>
</evidence>
<dbReference type="InterPro" id="IPR028945">
    <property type="entry name" value="Get1"/>
</dbReference>
<dbReference type="InterPro" id="IPR029012">
    <property type="entry name" value="Helix_hairpin_bin_sf"/>
</dbReference>
<sequence length="189" mass="20701">MYLFVVTTVLGFAGVLLPAFIQFLLKAVGGESPAEQQMKKDIARMKQQLQSISMVDQFASYARIQRKINALSQQYKEKVMERSVGEQKVRIGIGGVLWTIVGILCVWLMWEHRSDAVVSLPPDLIWPLGPLLAFPSCSSGQISVIAWLGIVRAVSGKLRSLFVPAPKAAPQPTIPSFAQTNTPVAPPLD</sequence>
<evidence type="ECO:0000256" key="9">
    <source>
        <dbReference type="ARBA" id="ARBA00033006"/>
    </source>
</evidence>
<comment type="subcellular location">
    <subcellularLocation>
        <location evidence="1">Endoplasmic reticulum membrane</location>
        <topology evidence="1">Multi-pass membrane protein</topology>
    </subcellularLocation>
</comment>
<dbReference type="PANTHER" id="PTHR42650:SF1">
    <property type="entry name" value="GUIDED ENTRY OF TAIL-ANCHORED PROTEINS FACTOR 1"/>
    <property type="match status" value="1"/>
</dbReference>
<gene>
    <name evidence="11" type="ORF">SK128_005579</name>
</gene>
<accession>A0AAN8XA31</accession>
<evidence type="ECO:0000256" key="8">
    <source>
        <dbReference type="ARBA" id="ARBA00032437"/>
    </source>
</evidence>
<evidence type="ECO:0000256" key="4">
    <source>
        <dbReference type="ARBA" id="ARBA00022692"/>
    </source>
</evidence>
<dbReference type="GO" id="GO:0043495">
    <property type="term" value="F:protein-membrane adaptor activity"/>
    <property type="evidence" value="ECO:0007669"/>
    <property type="project" value="TreeGrafter"/>
</dbReference>
<organism evidence="11 12">
    <name type="scientific">Halocaridina rubra</name>
    <name type="common">Hawaiian red shrimp</name>
    <dbReference type="NCBI Taxonomy" id="373956"/>
    <lineage>
        <taxon>Eukaryota</taxon>
        <taxon>Metazoa</taxon>
        <taxon>Ecdysozoa</taxon>
        <taxon>Arthropoda</taxon>
        <taxon>Crustacea</taxon>
        <taxon>Multicrustacea</taxon>
        <taxon>Malacostraca</taxon>
        <taxon>Eumalacostraca</taxon>
        <taxon>Eucarida</taxon>
        <taxon>Decapoda</taxon>
        <taxon>Pleocyemata</taxon>
        <taxon>Caridea</taxon>
        <taxon>Atyoidea</taxon>
        <taxon>Atyidae</taxon>
        <taxon>Halocaridina</taxon>
    </lineage>
</organism>